<evidence type="ECO:0000313" key="2">
    <source>
        <dbReference type="EMBL" id="CAZ97247.1"/>
    </source>
</evidence>
<dbReference type="HOGENOM" id="CLU_1460783_0_0_10"/>
<reference evidence="2 3" key="2">
    <citation type="journal article" date="2012" name="Environ. Microbiol.">
        <title>Characterization of the first alginolytic operons in a marine bacterium: from their emergence in marine Flavobacteriia to their independent transfers to marine Proteobacteria and human gut Bacteroides.</title>
        <authorList>
            <person name="Thomas F."/>
            <person name="Barbeyron T."/>
            <person name="Tonon T."/>
            <person name="Genicot S."/>
            <person name="Czjzek M."/>
            <person name="Michel G."/>
        </authorList>
    </citation>
    <scope>NUCLEOTIDE SEQUENCE [LARGE SCALE GENOMIC DNA]</scope>
    <source>
        <strain evidence="3">DSM 12802 / CCUG 47099 / CIP 106680 / NCIMB 13871 / Dsij</strain>
    </source>
</reference>
<dbReference type="RefSeq" id="WP_013994441.1">
    <property type="nucleotide sequence ID" value="NC_015844.1"/>
</dbReference>
<dbReference type="Proteomes" id="UP000008898">
    <property type="component" value="Chromosome"/>
</dbReference>
<evidence type="ECO:0000256" key="1">
    <source>
        <dbReference type="SAM" id="Coils"/>
    </source>
</evidence>
<dbReference type="KEGG" id="zga:ZOBELLIA_3108"/>
<organism evidence="2 3">
    <name type="scientific">Zobellia galactanivorans (strain DSM 12802 / CCUG 47099 / CIP 106680 / NCIMB 13871 / Dsij)</name>
    <dbReference type="NCBI Taxonomy" id="63186"/>
    <lineage>
        <taxon>Bacteria</taxon>
        <taxon>Pseudomonadati</taxon>
        <taxon>Bacteroidota</taxon>
        <taxon>Flavobacteriia</taxon>
        <taxon>Flavobacteriales</taxon>
        <taxon>Flavobacteriaceae</taxon>
        <taxon>Zobellia</taxon>
    </lineage>
</organism>
<keyword evidence="3" id="KW-1185">Reference proteome</keyword>
<gene>
    <name evidence="2" type="ordered locus">zobellia_3108</name>
</gene>
<protein>
    <submittedName>
        <fullName evidence="2">Hypothetical periplasmic protein</fullName>
    </submittedName>
</protein>
<name>G0KZX8_ZOBGA</name>
<evidence type="ECO:0000313" key="3">
    <source>
        <dbReference type="Proteomes" id="UP000008898"/>
    </source>
</evidence>
<dbReference type="AlphaFoldDB" id="G0KZX8"/>
<dbReference type="EMBL" id="FP476056">
    <property type="protein sequence ID" value="CAZ97247.1"/>
    <property type="molecule type" value="Genomic_DNA"/>
</dbReference>
<accession>G0KZX8</accession>
<reference evidence="3" key="1">
    <citation type="submission" date="2009-07" db="EMBL/GenBank/DDBJ databases">
        <title>Complete genome sequence of Zobellia galactanivorans Dsij.</title>
        <authorList>
            <consortium name="Genoscope - CEA"/>
        </authorList>
    </citation>
    <scope>NUCLEOTIDE SEQUENCE [LARGE SCALE GENOMIC DNA]</scope>
    <source>
        <strain evidence="3">DSM 12802 / CCUG 47099 / CIP 106680 / NCIMB 13871 / Dsij</strain>
    </source>
</reference>
<dbReference type="OrthoDB" id="1254387at2"/>
<proteinExistence type="predicted"/>
<feature type="coiled-coil region" evidence="1">
    <location>
        <begin position="119"/>
        <end position="176"/>
    </location>
</feature>
<keyword evidence="1" id="KW-0175">Coiled coil</keyword>
<sequence>MKKIVILIGLVLIGTTCLAQPFNFNYLPITDMPLVVASGAASAEYGIMKFEENQLTDAVSSYASTYNKRATYYSGILIISMINNNIDKSRNRYLKLKLDNSELDEIKYYSKRPENDKLLAEINENLDILEKELESQHKMVIYGEKLNLLQNSMLTLTRINRKLDFVRKNIHQSEQAKKVIKMIID</sequence>
<dbReference type="STRING" id="63186.ZOBELLIA_3108"/>